<dbReference type="GeneID" id="68901687"/>
<reference evidence="4" key="2">
    <citation type="submission" date="2021-11" db="EMBL/GenBank/DDBJ databases">
        <title>Genome sequence of Xylella taiwanensis PLS432.</title>
        <authorList>
            <person name="Weng L.-W."/>
            <person name="Su C.-C."/>
            <person name="Tsai C.-W."/>
            <person name="Kuo C.-H."/>
        </authorList>
    </citation>
    <scope>NUCLEOTIDE SEQUENCE</scope>
    <source>
        <strain evidence="4">PLS432</strain>
    </source>
</reference>
<dbReference type="Proteomes" id="UP001430701">
    <property type="component" value="Unassembled WGS sequence"/>
</dbReference>
<evidence type="ECO:0000313" key="5">
    <source>
        <dbReference type="Proteomes" id="UP000020406"/>
    </source>
</evidence>
<dbReference type="Gene3D" id="3.10.450.30">
    <property type="entry name" value="Microbial ribonucleases"/>
    <property type="match status" value="1"/>
</dbReference>
<dbReference type="RefSeq" id="WP_038271763.1">
    <property type="nucleotide sequence ID" value="NZ_CP053627.1"/>
</dbReference>
<dbReference type="Pfam" id="PF00545">
    <property type="entry name" value="Ribonuclease"/>
    <property type="match status" value="1"/>
</dbReference>
<proteinExistence type="predicted"/>
<accession>Z9JIR8</accession>
<dbReference type="InterPro" id="IPR000026">
    <property type="entry name" value="N1-like"/>
</dbReference>
<comment type="caution">
    <text evidence="3">The sequence shown here is derived from an EMBL/GenBank/DDBJ whole genome shotgun (WGS) entry which is preliminary data.</text>
</comment>
<evidence type="ECO:0000313" key="3">
    <source>
        <dbReference type="EMBL" id="EWS77731.1"/>
    </source>
</evidence>
<dbReference type="PATRIC" id="fig|1444770.3.peg.2246"/>
<evidence type="ECO:0000313" key="4">
    <source>
        <dbReference type="EMBL" id="MCD8471952.1"/>
    </source>
</evidence>
<evidence type="ECO:0000256" key="1">
    <source>
        <dbReference type="ARBA" id="ARBA00022722"/>
    </source>
</evidence>
<name>Z9JIR8_9GAMM</name>
<dbReference type="OrthoDB" id="5326845at2"/>
<sequence length="144" mass="16281">MRRTFTLSVTVLLLVATLWSMRALHTPKTEFALVPQHPHGTAHPPSLRTTDELPEFLPAEARAIVTLIQQGGPFSYHKDGSIFGNRERLLPARPYGYYHEYTVETPGSPDRGARRIVTGGDPPEIWYYSDDHYASFRSFKIATP</sequence>
<organism evidence="3 5">
    <name type="scientific">Xylella taiwanensis</name>
    <dbReference type="NCBI Taxonomy" id="1444770"/>
    <lineage>
        <taxon>Bacteria</taxon>
        <taxon>Pseudomonadati</taxon>
        <taxon>Pseudomonadota</taxon>
        <taxon>Gammaproteobacteria</taxon>
        <taxon>Lysobacterales</taxon>
        <taxon>Lysobacteraceae</taxon>
        <taxon>Xylella</taxon>
    </lineage>
</organism>
<keyword evidence="1" id="KW-0540">Nuclease</keyword>
<gene>
    <name evidence="3" type="ORF">AF72_09470</name>
    <name evidence="4" type="ORF">LPH55_00315</name>
</gene>
<keyword evidence="6" id="KW-1185">Reference proteome</keyword>
<dbReference type="GO" id="GO:0003723">
    <property type="term" value="F:RNA binding"/>
    <property type="evidence" value="ECO:0007669"/>
    <property type="project" value="InterPro"/>
</dbReference>
<evidence type="ECO:0000313" key="6">
    <source>
        <dbReference type="Proteomes" id="UP001430701"/>
    </source>
</evidence>
<evidence type="ECO:0000256" key="2">
    <source>
        <dbReference type="ARBA" id="ARBA00022801"/>
    </source>
</evidence>
<dbReference type="KEGG" id="xtw:AB672_10330"/>
<dbReference type="STRING" id="1444770.AF72_09470"/>
<dbReference type="GO" id="GO:0016787">
    <property type="term" value="F:hydrolase activity"/>
    <property type="evidence" value="ECO:0007669"/>
    <property type="project" value="UniProtKB-KW"/>
</dbReference>
<protein>
    <submittedName>
        <fullName evidence="3">Ribonuclease</fullName>
    </submittedName>
</protein>
<dbReference type="EMBL" id="JDSQ01000015">
    <property type="protein sequence ID" value="EWS77731.1"/>
    <property type="molecule type" value="Genomic_DNA"/>
</dbReference>
<dbReference type="InterPro" id="IPR016191">
    <property type="entry name" value="Ribonuclease/ribotoxin"/>
</dbReference>
<dbReference type="eggNOG" id="COG4290">
    <property type="taxonomic scope" value="Bacteria"/>
</dbReference>
<dbReference type="AlphaFoldDB" id="Z9JIR8"/>
<dbReference type="EMBL" id="JAJPPU010000001">
    <property type="protein sequence ID" value="MCD8471952.1"/>
    <property type="molecule type" value="Genomic_DNA"/>
</dbReference>
<keyword evidence="2" id="KW-0378">Hydrolase</keyword>
<dbReference type="SUPFAM" id="SSF53933">
    <property type="entry name" value="Microbial ribonucleases"/>
    <property type="match status" value="1"/>
</dbReference>
<dbReference type="GO" id="GO:0004521">
    <property type="term" value="F:RNA endonuclease activity"/>
    <property type="evidence" value="ECO:0007669"/>
    <property type="project" value="InterPro"/>
</dbReference>
<reference evidence="3 5" key="1">
    <citation type="journal article" date="2014" name="Genome Announc.">
        <title>Draft Genome Sequence of Xylella fastidiosa Pear Leaf Scorch Strain in Taiwan.</title>
        <authorList>
            <person name="Su C.C."/>
            <person name="Deng W.L."/>
            <person name="Jan F.J."/>
            <person name="Chang C.J."/>
            <person name="Huang H."/>
            <person name="Chen J."/>
        </authorList>
    </citation>
    <scope>NUCLEOTIDE SEQUENCE [LARGE SCALE GENOMIC DNA]</scope>
    <source>
        <strain evidence="3 5">PLS229</strain>
    </source>
</reference>
<dbReference type="Proteomes" id="UP000020406">
    <property type="component" value="Unassembled WGS sequence"/>
</dbReference>